<evidence type="ECO:0000256" key="4">
    <source>
        <dbReference type="ARBA" id="ARBA00011918"/>
    </source>
</evidence>
<keyword evidence="8" id="KW-0227">DNA damage</keyword>
<dbReference type="GO" id="GO:0006281">
    <property type="term" value="P:DNA repair"/>
    <property type="evidence" value="ECO:0007669"/>
    <property type="project" value="UniProtKB-KW"/>
</dbReference>
<dbReference type="EMBL" id="MFLN01000006">
    <property type="protein sequence ID" value="OGG67502.1"/>
    <property type="molecule type" value="Genomic_DNA"/>
</dbReference>
<dbReference type="PANTHER" id="PTHR46460">
    <property type="entry name" value="METHYLATED-DNA--PROTEIN-CYSTEINE METHYLTRANSFERASE"/>
    <property type="match status" value="1"/>
</dbReference>
<evidence type="ECO:0000256" key="6">
    <source>
        <dbReference type="ARBA" id="ARBA00022603"/>
    </source>
</evidence>
<name>A0A1F6E2Q0_9BACT</name>
<evidence type="ECO:0000256" key="2">
    <source>
        <dbReference type="ARBA" id="ARBA00003317"/>
    </source>
</evidence>
<keyword evidence="6 12" id="KW-0489">Methyltransferase</keyword>
<organism evidence="12 13">
    <name type="scientific">Candidatus Kaiserbacteria bacterium RIFCSPHIGHO2_02_FULL_59_21</name>
    <dbReference type="NCBI Taxonomy" id="1798500"/>
    <lineage>
        <taxon>Bacteria</taxon>
        <taxon>Candidatus Kaiseribacteriota</taxon>
    </lineage>
</organism>
<dbReference type="GO" id="GO:0032259">
    <property type="term" value="P:methylation"/>
    <property type="evidence" value="ECO:0007669"/>
    <property type="project" value="UniProtKB-KW"/>
</dbReference>
<accession>A0A1F6E2Q0</accession>
<feature type="domain" description="Methylated-DNA-[protein]-cysteine S-methyltransferase DNA binding" evidence="11">
    <location>
        <begin position="3"/>
        <end position="83"/>
    </location>
</feature>
<comment type="caution">
    <text evidence="12">The sequence shown here is derived from an EMBL/GenBank/DDBJ whole genome shotgun (WGS) entry which is preliminary data.</text>
</comment>
<dbReference type="PROSITE" id="PS00374">
    <property type="entry name" value="MGMT"/>
    <property type="match status" value="1"/>
</dbReference>
<dbReference type="Pfam" id="PF01035">
    <property type="entry name" value="DNA_binding_1"/>
    <property type="match status" value="1"/>
</dbReference>
<dbReference type="Proteomes" id="UP000178572">
    <property type="component" value="Unassembled WGS sequence"/>
</dbReference>
<reference evidence="12 13" key="1">
    <citation type="journal article" date="2016" name="Nat. Commun.">
        <title>Thousands of microbial genomes shed light on interconnected biogeochemical processes in an aquifer system.</title>
        <authorList>
            <person name="Anantharaman K."/>
            <person name="Brown C.T."/>
            <person name="Hug L.A."/>
            <person name="Sharon I."/>
            <person name="Castelle C.J."/>
            <person name="Probst A.J."/>
            <person name="Thomas B.C."/>
            <person name="Singh A."/>
            <person name="Wilkins M.J."/>
            <person name="Karaoz U."/>
            <person name="Brodie E.L."/>
            <person name="Williams K.H."/>
            <person name="Hubbard S.S."/>
            <person name="Banfield J.F."/>
        </authorList>
    </citation>
    <scope>NUCLEOTIDE SEQUENCE [LARGE SCALE GENOMIC DNA]</scope>
</reference>
<evidence type="ECO:0000256" key="1">
    <source>
        <dbReference type="ARBA" id="ARBA00001286"/>
    </source>
</evidence>
<protein>
    <recommendedName>
        <fullName evidence="5">Methylated-DNA--protein-cysteine methyltransferase</fullName>
        <ecNumber evidence="4">2.1.1.63</ecNumber>
    </recommendedName>
</protein>
<dbReference type="InterPro" id="IPR014048">
    <property type="entry name" value="MethylDNA_cys_MeTrfase_DNA-bd"/>
</dbReference>
<dbReference type="CDD" id="cd06445">
    <property type="entry name" value="ATase"/>
    <property type="match status" value="1"/>
</dbReference>
<proteinExistence type="inferred from homology"/>
<evidence type="ECO:0000259" key="11">
    <source>
        <dbReference type="Pfam" id="PF01035"/>
    </source>
</evidence>
<dbReference type="InterPro" id="IPR036217">
    <property type="entry name" value="MethylDNA_cys_MeTrfase_DNAb"/>
</dbReference>
<comment type="similarity">
    <text evidence="3">Belongs to the MGMT family.</text>
</comment>
<dbReference type="AlphaFoldDB" id="A0A1F6E2Q0"/>
<sequence>MRFADKVRRVVSRIPKGKTMTYKEVAARAGNPKAARAVGAIMRANRDPKTVPCHRVVRSDGALGGYSRGGKAVKKRLLTKEGALR</sequence>
<gene>
    <name evidence="12" type="ORF">A3C21_00165</name>
</gene>
<comment type="catalytic activity">
    <reaction evidence="1">
        <text>a 4-O-methyl-thymidine in DNA + L-cysteinyl-[protein] = a thymidine in DNA + S-methyl-L-cysteinyl-[protein]</text>
        <dbReference type="Rhea" id="RHEA:53428"/>
        <dbReference type="Rhea" id="RHEA-COMP:10131"/>
        <dbReference type="Rhea" id="RHEA-COMP:10132"/>
        <dbReference type="Rhea" id="RHEA-COMP:13555"/>
        <dbReference type="Rhea" id="RHEA-COMP:13556"/>
        <dbReference type="ChEBI" id="CHEBI:29950"/>
        <dbReference type="ChEBI" id="CHEBI:82612"/>
        <dbReference type="ChEBI" id="CHEBI:137386"/>
        <dbReference type="ChEBI" id="CHEBI:137387"/>
        <dbReference type="EC" id="2.1.1.63"/>
    </reaction>
</comment>
<dbReference type="SUPFAM" id="SSF46767">
    <property type="entry name" value="Methylated DNA-protein cysteine methyltransferase, C-terminal domain"/>
    <property type="match status" value="1"/>
</dbReference>
<evidence type="ECO:0000256" key="10">
    <source>
        <dbReference type="ARBA" id="ARBA00049348"/>
    </source>
</evidence>
<evidence type="ECO:0000256" key="3">
    <source>
        <dbReference type="ARBA" id="ARBA00008711"/>
    </source>
</evidence>
<dbReference type="FunFam" id="1.10.10.10:FF:000214">
    <property type="entry name" value="Methylated-DNA--protein-cysteine methyltransferase"/>
    <property type="match status" value="1"/>
</dbReference>
<dbReference type="PANTHER" id="PTHR46460:SF1">
    <property type="entry name" value="METHYLATED-DNA--PROTEIN-CYSTEINE METHYLTRANSFERASE"/>
    <property type="match status" value="1"/>
</dbReference>
<dbReference type="NCBIfam" id="TIGR00589">
    <property type="entry name" value="ogt"/>
    <property type="match status" value="1"/>
</dbReference>
<dbReference type="InterPro" id="IPR036388">
    <property type="entry name" value="WH-like_DNA-bd_sf"/>
</dbReference>
<keyword evidence="9" id="KW-0234">DNA repair</keyword>
<evidence type="ECO:0000256" key="8">
    <source>
        <dbReference type="ARBA" id="ARBA00022763"/>
    </source>
</evidence>
<dbReference type="Gene3D" id="1.10.10.10">
    <property type="entry name" value="Winged helix-like DNA-binding domain superfamily/Winged helix DNA-binding domain"/>
    <property type="match status" value="1"/>
</dbReference>
<evidence type="ECO:0000256" key="5">
    <source>
        <dbReference type="ARBA" id="ARBA00015377"/>
    </source>
</evidence>
<keyword evidence="7 12" id="KW-0808">Transferase</keyword>
<dbReference type="InterPro" id="IPR001497">
    <property type="entry name" value="MethylDNA_cys_MeTrfase_AS"/>
</dbReference>
<dbReference type="GO" id="GO:0003908">
    <property type="term" value="F:methylated-DNA-[protein]-cysteine S-methyltransferase activity"/>
    <property type="evidence" value="ECO:0007669"/>
    <property type="project" value="UniProtKB-EC"/>
</dbReference>
<evidence type="ECO:0000256" key="9">
    <source>
        <dbReference type="ARBA" id="ARBA00023204"/>
    </source>
</evidence>
<comment type="function">
    <text evidence="2">Involved in the cellular defense against the biological effects of O6-methylguanine (O6-MeG) and O4-methylthymine (O4-MeT) in DNA. Repairs the methylated nucleobase in DNA by stoichiometrically transferring the methyl group to a cysteine residue in the enzyme. This is a suicide reaction: the enzyme is irreversibly inactivated.</text>
</comment>
<evidence type="ECO:0000313" key="12">
    <source>
        <dbReference type="EMBL" id="OGG67502.1"/>
    </source>
</evidence>
<dbReference type="STRING" id="1798500.A3C21_00165"/>
<dbReference type="EC" id="2.1.1.63" evidence="4"/>
<evidence type="ECO:0000313" key="13">
    <source>
        <dbReference type="Proteomes" id="UP000178572"/>
    </source>
</evidence>
<comment type="catalytic activity">
    <reaction evidence="10">
        <text>a 6-O-methyl-2'-deoxyguanosine in DNA + L-cysteinyl-[protein] = S-methyl-L-cysteinyl-[protein] + a 2'-deoxyguanosine in DNA</text>
        <dbReference type="Rhea" id="RHEA:24000"/>
        <dbReference type="Rhea" id="RHEA-COMP:10131"/>
        <dbReference type="Rhea" id="RHEA-COMP:10132"/>
        <dbReference type="Rhea" id="RHEA-COMP:11367"/>
        <dbReference type="Rhea" id="RHEA-COMP:11368"/>
        <dbReference type="ChEBI" id="CHEBI:29950"/>
        <dbReference type="ChEBI" id="CHEBI:82612"/>
        <dbReference type="ChEBI" id="CHEBI:85445"/>
        <dbReference type="ChEBI" id="CHEBI:85448"/>
        <dbReference type="EC" id="2.1.1.63"/>
    </reaction>
</comment>
<evidence type="ECO:0000256" key="7">
    <source>
        <dbReference type="ARBA" id="ARBA00022679"/>
    </source>
</evidence>